<evidence type="ECO:0000313" key="2">
    <source>
        <dbReference type="EMBL" id="GGN64242.1"/>
    </source>
</evidence>
<gene>
    <name evidence="2" type="ORF">GCM10007971_31950</name>
</gene>
<name>A0A917Y203_9BACI</name>
<reference evidence="2" key="2">
    <citation type="submission" date="2020-09" db="EMBL/GenBank/DDBJ databases">
        <authorList>
            <person name="Sun Q."/>
            <person name="Ohkuma M."/>
        </authorList>
    </citation>
    <scope>NUCLEOTIDE SEQUENCE</scope>
    <source>
        <strain evidence="2">JCM 17251</strain>
    </source>
</reference>
<dbReference type="Pfam" id="PF12363">
    <property type="entry name" value="Phage_TAC_12"/>
    <property type="match status" value="1"/>
</dbReference>
<accession>A0A917Y203</accession>
<protein>
    <recommendedName>
        <fullName evidence="4">Phage protein</fullName>
    </recommendedName>
</protein>
<dbReference type="RefSeq" id="WP_188858798.1">
    <property type="nucleotide sequence ID" value="NZ_BMOS01000031.1"/>
</dbReference>
<keyword evidence="3" id="KW-1185">Reference proteome</keyword>
<evidence type="ECO:0008006" key="4">
    <source>
        <dbReference type="Google" id="ProtNLM"/>
    </source>
</evidence>
<dbReference type="AlphaFoldDB" id="A0A917Y203"/>
<reference evidence="2" key="1">
    <citation type="journal article" date="2014" name="Int. J. Syst. Evol. Microbiol.">
        <title>Complete genome sequence of Corynebacterium casei LMG S-19264T (=DSM 44701T), isolated from a smear-ripened cheese.</title>
        <authorList>
            <consortium name="US DOE Joint Genome Institute (JGI-PGF)"/>
            <person name="Walter F."/>
            <person name="Albersmeier A."/>
            <person name="Kalinowski J."/>
            <person name="Ruckert C."/>
        </authorList>
    </citation>
    <scope>NUCLEOTIDE SEQUENCE</scope>
    <source>
        <strain evidence="2">JCM 17251</strain>
    </source>
</reference>
<comment type="caution">
    <text evidence="2">The sequence shown here is derived from an EMBL/GenBank/DDBJ whole genome shotgun (WGS) entry which is preliminary data.</text>
</comment>
<dbReference type="InterPro" id="IPR024410">
    <property type="entry name" value="Phage_TAC_12"/>
</dbReference>
<dbReference type="Proteomes" id="UP000624041">
    <property type="component" value="Unassembled WGS sequence"/>
</dbReference>
<feature type="coiled-coil region" evidence="1">
    <location>
        <begin position="80"/>
        <end position="114"/>
    </location>
</feature>
<proteinExistence type="predicted"/>
<keyword evidence="1" id="KW-0175">Coiled coil</keyword>
<organism evidence="2 3">
    <name type="scientific">Oceanobacillus indicireducens</name>
    <dbReference type="NCBI Taxonomy" id="1004261"/>
    <lineage>
        <taxon>Bacteria</taxon>
        <taxon>Bacillati</taxon>
        <taxon>Bacillota</taxon>
        <taxon>Bacilli</taxon>
        <taxon>Bacillales</taxon>
        <taxon>Bacillaceae</taxon>
        <taxon>Oceanobacillus</taxon>
    </lineage>
</organism>
<evidence type="ECO:0000256" key="1">
    <source>
        <dbReference type="SAM" id="Coils"/>
    </source>
</evidence>
<sequence>MNLTINGKEYTLNFGLKFIREMDKVYTIENKGVKLAMGVESAMSYLSMQNPTVLYEIIKAGTAHLKGRPTGTEIENELEKIANEDKLDQLFKDIQEALEEAPFLKSKIEQFKKQAKV</sequence>
<evidence type="ECO:0000313" key="3">
    <source>
        <dbReference type="Proteomes" id="UP000624041"/>
    </source>
</evidence>
<dbReference type="EMBL" id="BMOS01000031">
    <property type="protein sequence ID" value="GGN64242.1"/>
    <property type="molecule type" value="Genomic_DNA"/>
</dbReference>